<reference evidence="1 2" key="1">
    <citation type="submission" date="2014-02" db="EMBL/GenBank/DDBJ databases">
        <title>The small core and large imbalanced accessory genome model reveals a collaborative survival strategy of Sorangium cellulosum strains in nature.</title>
        <authorList>
            <person name="Han K."/>
            <person name="Peng R."/>
            <person name="Blom J."/>
            <person name="Li Y.-Z."/>
        </authorList>
    </citation>
    <scope>NUCLEOTIDE SEQUENCE [LARGE SCALE GENOMIC DNA]</scope>
    <source>
        <strain evidence="1 2">So0157-18</strain>
    </source>
</reference>
<dbReference type="AlphaFoldDB" id="A0A150PB45"/>
<accession>A0A150PB45</accession>
<gene>
    <name evidence="1" type="ORF">BE04_08620</name>
</gene>
<sequence>MTADRSPSGGVGPTRAQPASLRFRELASADPSARAVLVAELANTLSRAIALGDEVVARVVHEAIGRVLGLLPAPERRASLG</sequence>
<protein>
    <submittedName>
        <fullName evidence="1">Uncharacterized protein</fullName>
    </submittedName>
</protein>
<proteinExistence type="predicted"/>
<dbReference type="Proteomes" id="UP000075604">
    <property type="component" value="Unassembled WGS sequence"/>
</dbReference>
<comment type="caution">
    <text evidence="1">The sequence shown here is derived from an EMBL/GenBank/DDBJ whole genome shotgun (WGS) entry which is preliminary data.</text>
</comment>
<evidence type="ECO:0000313" key="1">
    <source>
        <dbReference type="EMBL" id="KYF52870.1"/>
    </source>
</evidence>
<name>A0A150PB45_SORCE</name>
<evidence type="ECO:0000313" key="2">
    <source>
        <dbReference type="Proteomes" id="UP000075604"/>
    </source>
</evidence>
<organism evidence="1 2">
    <name type="scientific">Sorangium cellulosum</name>
    <name type="common">Polyangium cellulosum</name>
    <dbReference type="NCBI Taxonomy" id="56"/>
    <lineage>
        <taxon>Bacteria</taxon>
        <taxon>Pseudomonadati</taxon>
        <taxon>Myxococcota</taxon>
        <taxon>Polyangia</taxon>
        <taxon>Polyangiales</taxon>
        <taxon>Polyangiaceae</taxon>
        <taxon>Sorangium</taxon>
    </lineage>
</organism>
<dbReference type="EMBL" id="JELX01003244">
    <property type="protein sequence ID" value="KYF52870.1"/>
    <property type="molecule type" value="Genomic_DNA"/>
</dbReference>